<dbReference type="InterPro" id="IPR001138">
    <property type="entry name" value="Zn2Cys6_DnaBD"/>
</dbReference>
<dbReference type="GO" id="GO:0008270">
    <property type="term" value="F:zinc ion binding"/>
    <property type="evidence" value="ECO:0007669"/>
    <property type="project" value="InterPro"/>
</dbReference>
<dbReference type="PROSITE" id="PS00463">
    <property type="entry name" value="ZN2_CY6_FUNGAL_1"/>
    <property type="match status" value="1"/>
</dbReference>
<protein>
    <recommendedName>
        <fullName evidence="1">Zn(2)-C6 fungal-type domain-containing protein</fullName>
    </recommendedName>
</protein>
<dbReference type="AlphaFoldDB" id="A0A397URC4"/>
<dbReference type="Gene3D" id="4.10.240.10">
    <property type="entry name" value="Zn(2)-C6 fungal-type DNA-binding domain"/>
    <property type="match status" value="1"/>
</dbReference>
<feature type="domain" description="Zn(2)-C6 fungal-type" evidence="1">
    <location>
        <begin position="132"/>
        <end position="163"/>
    </location>
</feature>
<comment type="caution">
    <text evidence="2">The sequence shown here is derived from an EMBL/GenBank/DDBJ whole genome shotgun (WGS) entry which is preliminary data.</text>
</comment>
<dbReference type="EMBL" id="QKWP01001054">
    <property type="protein sequence ID" value="RIB12161.1"/>
    <property type="molecule type" value="Genomic_DNA"/>
</dbReference>
<dbReference type="Proteomes" id="UP000266673">
    <property type="component" value="Unassembled WGS sequence"/>
</dbReference>
<organism evidence="2 3">
    <name type="scientific">Gigaspora rosea</name>
    <dbReference type="NCBI Taxonomy" id="44941"/>
    <lineage>
        <taxon>Eukaryota</taxon>
        <taxon>Fungi</taxon>
        <taxon>Fungi incertae sedis</taxon>
        <taxon>Mucoromycota</taxon>
        <taxon>Glomeromycotina</taxon>
        <taxon>Glomeromycetes</taxon>
        <taxon>Diversisporales</taxon>
        <taxon>Gigasporaceae</taxon>
        <taxon>Gigaspora</taxon>
    </lineage>
</organism>
<keyword evidence="3" id="KW-1185">Reference proteome</keyword>
<name>A0A397URC4_9GLOM</name>
<reference evidence="2 3" key="1">
    <citation type="submission" date="2018-06" db="EMBL/GenBank/DDBJ databases">
        <title>Comparative genomics reveals the genomic features of Rhizophagus irregularis, R. cerebriforme, R. diaphanum and Gigaspora rosea, and their symbiotic lifestyle signature.</title>
        <authorList>
            <person name="Morin E."/>
            <person name="San Clemente H."/>
            <person name="Chen E.C.H."/>
            <person name="De La Providencia I."/>
            <person name="Hainaut M."/>
            <person name="Kuo A."/>
            <person name="Kohler A."/>
            <person name="Murat C."/>
            <person name="Tang N."/>
            <person name="Roy S."/>
            <person name="Loubradou J."/>
            <person name="Henrissat B."/>
            <person name="Grigoriev I.V."/>
            <person name="Corradi N."/>
            <person name="Roux C."/>
            <person name="Martin F.M."/>
        </authorList>
    </citation>
    <scope>NUCLEOTIDE SEQUENCE [LARGE SCALE GENOMIC DNA]</scope>
    <source>
        <strain evidence="2 3">DAOM 194757</strain>
    </source>
</reference>
<gene>
    <name evidence="2" type="ORF">C2G38_47319</name>
</gene>
<dbReference type="GO" id="GO:0000981">
    <property type="term" value="F:DNA-binding transcription factor activity, RNA polymerase II-specific"/>
    <property type="evidence" value="ECO:0007669"/>
    <property type="project" value="InterPro"/>
</dbReference>
<dbReference type="InterPro" id="IPR036864">
    <property type="entry name" value="Zn2-C6_fun-type_DNA-bd_sf"/>
</dbReference>
<sequence length="188" mass="22398">MDFSSFQISSDDYQMQYLQYQEADHMNSSSFQSSLENYQERYQFLSEIHQDEYKFHLENYQERDQGTDHISQLIYLLSEKESQLEAANAFLIFLRNSLGNNYFLYYNQFLESLQNSSQVSETKEDGKRKRIACDICRSRKKGCIGGKIGEKSCEYCRNRRKDCSYLNPHRNNYHTLSIFSNKINEIKK</sequence>
<evidence type="ECO:0000313" key="3">
    <source>
        <dbReference type="Proteomes" id="UP000266673"/>
    </source>
</evidence>
<dbReference type="OrthoDB" id="2457496at2759"/>
<evidence type="ECO:0000259" key="1">
    <source>
        <dbReference type="PROSITE" id="PS00463"/>
    </source>
</evidence>
<accession>A0A397URC4</accession>
<dbReference type="SUPFAM" id="SSF57701">
    <property type="entry name" value="Zn2/Cys6 DNA-binding domain"/>
    <property type="match status" value="1"/>
</dbReference>
<proteinExistence type="predicted"/>
<dbReference type="CDD" id="cd00067">
    <property type="entry name" value="GAL4"/>
    <property type="match status" value="1"/>
</dbReference>
<evidence type="ECO:0000313" key="2">
    <source>
        <dbReference type="EMBL" id="RIB12161.1"/>
    </source>
</evidence>